<accession>E1QKG8</accession>
<feature type="compositionally biased region" description="Pro residues" evidence="1">
    <location>
        <begin position="180"/>
        <end position="200"/>
    </location>
</feature>
<dbReference type="Proteomes" id="UP000009047">
    <property type="component" value="Chromosome"/>
</dbReference>
<dbReference type="Pfam" id="PF05036">
    <property type="entry name" value="SPOR"/>
    <property type="match status" value="1"/>
</dbReference>
<keyword evidence="5" id="KW-1185">Reference proteome</keyword>
<evidence type="ECO:0000256" key="1">
    <source>
        <dbReference type="SAM" id="MobiDB-lite"/>
    </source>
</evidence>
<proteinExistence type="predicted"/>
<feature type="region of interest" description="Disordered" evidence="1">
    <location>
        <begin position="100"/>
        <end position="231"/>
    </location>
</feature>
<feature type="compositionally biased region" description="Pro residues" evidence="1">
    <location>
        <begin position="211"/>
        <end position="225"/>
    </location>
</feature>
<organism evidence="4 5">
    <name type="scientific">Desulfarculus baarsii (strain ATCC 33931 / DSM 2075 / LMG 7858 / VKM B-1802 / 2st14)</name>
    <dbReference type="NCBI Taxonomy" id="644282"/>
    <lineage>
        <taxon>Bacteria</taxon>
        <taxon>Pseudomonadati</taxon>
        <taxon>Thermodesulfobacteriota</taxon>
        <taxon>Desulfarculia</taxon>
        <taxon>Desulfarculales</taxon>
        <taxon>Desulfarculaceae</taxon>
        <taxon>Desulfarculus</taxon>
    </lineage>
</organism>
<feature type="compositionally biased region" description="Low complexity" evidence="1">
    <location>
        <begin position="201"/>
        <end position="210"/>
    </location>
</feature>
<dbReference type="GO" id="GO:0042834">
    <property type="term" value="F:peptidoglycan binding"/>
    <property type="evidence" value="ECO:0007669"/>
    <property type="project" value="InterPro"/>
</dbReference>
<feature type="compositionally biased region" description="Pro residues" evidence="1">
    <location>
        <begin position="130"/>
        <end position="142"/>
    </location>
</feature>
<dbReference type="PROSITE" id="PS51724">
    <property type="entry name" value="SPOR"/>
    <property type="match status" value="1"/>
</dbReference>
<keyword evidence="2" id="KW-0812">Transmembrane</keyword>
<dbReference type="SUPFAM" id="SSF110997">
    <property type="entry name" value="Sporulation related repeat"/>
    <property type="match status" value="1"/>
</dbReference>
<dbReference type="EMBL" id="CP002085">
    <property type="protein sequence ID" value="ADK86061.1"/>
    <property type="molecule type" value="Genomic_DNA"/>
</dbReference>
<dbReference type="InterPro" id="IPR007730">
    <property type="entry name" value="SPOR-like_dom"/>
</dbReference>
<keyword evidence="2" id="KW-0472">Membrane</keyword>
<dbReference type="KEGG" id="dbr:Deba_2707"/>
<evidence type="ECO:0000259" key="3">
    <source>
        <dbReference type="PROSITE" id="PS51724"/>
    </source>
</evidence>
<dbReference type="AlphaFoldDB" id="E1QKG8"/>
<dbReference type="HOGENOM" id="CLU_899337_0_0_7"/>
<feature type="compositionally biased region" description="Low complexity" evidence="1">
    <location>
        <begin position="101"/>
        <end position="117"/>
    </location>
</feature>
<evidence type="ECO:0000313" key="4">
    <source>
        <dbReference type="EMBL" id="ADK86061.1"/>
    </source>
</evidence>
<keyword evidence="2" id="KW-1133">Transmembrane helix</keyword>
<dbReference type="OrthoDB" id="5422687at2"/>
<dbReference type="eggNOG" id="COG3087">
    <property type="taxonomic scope" value="Bacteria"/>
</dbReference>
<dbReference type="Gene3D" id="3.30.70.1070">
    <property type="entry name" value="Sporulation related repeat"/>
    <property type="match status" value="1"/>
</dbReference>
<sequence>MNAILLMTLLGATALCLLGGLICLYRYLERKVLFPQLPRLWRGDRNRFFVFGALCCLCGAAFVAVSVLTATQAPPDEPTPKSPLDSFAAAAPETAADWRQETAAPAQVEPPAQAPEEPGQDLPQAEPRPEPQPTAQPEPQPMTPAQQTDFLLDQPPAPGSPADQDAAKRAEAMAIALSQPPQPTPEPAGPVAPAATPPTAAPSQPTSADPEPTPAPTTAPEPSPTAQPAATGAWTVCLASFPSAKEAKAHVERLAQQGVQAQVHEAQVKGRQWWRVCVGGHESLADSLKAAKELKAQGLSDTPFSVRAR</sequence>
<feature type="transmembrane region" description="Helical" evidence="2">
    <location>
        <begin position="6"/>
        <end position="28"/>
    </location>
</feature>
<feature type="transmembrane region" description="Helical" evidence="2">
    <location>
        <begin position="48"/>
        <end position="70"/>
    </location>
</feature>
<gene>
    <name evidence="4" type="ordered locus">Deba_2707</name>
</gene>
<dbReference type="InterPro" id="IPR036680">
    <property type="entry name" value="SPOR-like_sf"/>
</dbReference>
<dbReference type="PRINTS" id="PR01217">
    <property type="entry name" value="PRICHEXTENSN"/>
</dbReference>
<name>E1QKG8_DESB2</name>
<reference evidence="4 5" key="1">
    <citation type="journal article" date="2010" name="Stand. Genomic Sci.">
        <title>Complete genome sequence of Desulfarculus baarsii type strain (2st14).</title>
        <authorList>
            <person name="Sun H."/>
            <person name="Spring S."/>
            <person name="Lapidus A."/>
            <person name="Davenport K."/>
            <person name="Del Rio T.G."/>
            <person name="Tice H."/>
            <person name="Nolan M."/>
            <person name="Copeland A."/>
            <person name="Cheng J.F."/>
            <person name="Lucas S."/>
            <person name="Tapia R."/>
            <person name="Goodwin L."/>
            <person name="Pitluck S."/>
            <person name="Ivanova N."/>
            <person name="Pagani I."/>
            <person name="Mavromatis K."/>
            <person name="Ovchinnikova G."/>
            <person name="Pati A."/>
            <person name="Chen A."/>
            <person name="Palaniappan K."/>
            <person name="Hauser L."/>
            <person name="Chang Y.J."/>
            <person name="Jeffries C.D."/>
            <person name="Detter J.C."/>
            <person name="Han C."/>
            <person name="Rohde M."/>
            <person name="Brambilla E."/>
            <person name="Goker M."/>
            <person name="Woyke T."/>
            <person name="Bristow J."/>
            <person name="Eisen J.A."/>
            <person name="Markowitz V."/>
            <person name="Hugenholtz P."/>
            <person name="Kyrpides N.C."/>
            <person name="Klenk H.P."/>
            <person name="Land M."/>
        </authorList>
    </citation>
    <scope>NUCLEOTIDE SEQUENCE [LARGE SCALE GENOMIC DNA]</scope>
    <source>
        <strain evidence="5">ATCC 33931 / DSM 2075 / LMG 7858 / VKM B-1802 / 2st14</strain>
    </source>
</reference>
<dbReference type="RefSeq" id="WP_013259500.1">
    <property type="nucleotide sequence ID" value="NC_014365.1"/>
</dbReference>
<evidence type="ECO:0000256" key="2">
    <source>
        <dbReference type="SAM" id="Phobius"/>
    </source>
</evidence>
<evidence type="ECO:0000313" key="5">
    <source>
        <dbReference type="Proteomes" id="UP000009047"/>
    </source>
</evidence>
<feature type="domain" description="SPOR" evidence="3">
    <location>
        <begin position="228"/>
        <end position="308"/>
    </location>
</feature>
<dbReference type="STRING" id="644282.Deba_2707"/>
<protein>
    <submittedName>
        <fullName evidence="4">Sporulation domain protein</fullName>
    </submittedName>
</protein>